<dbReference type="GO" id="GO:0000146">
    <property type="term" value="F:microfilament motor activity"/>
    <property type="evidence" value="ECO:0007669"/>
    <property type="project" value="TreeGrafter"/>
</dbReference>
<feature type="compositionally biased region" description="Basic and acidic residues" evidence="9">
    <location>
        <begin position="643"/>
        <end position="668"/>
    </location>
</feature>
<feature type="region of interest" description="Disordered" evidence="9">
    <location>
        <begin position="623"/>
        <end position="700"/>
    </location>
</feature>
<evidence type="ECO:0000256" key="5">
    <source>
        <dbReference type="ARBA" id="ARBA00023123"/>
    </source>
</evidence>
<feature type="compositionally biased region" description="Basic and acidic residues" evidence="9">
    <location>
        <begin position="1404"/>
        <end position="1423"/>
    </location>
</feature>
<dbReference type="SMART" id="SM00242">
    <property type="entry name" value="MYSc"/>
    <property type="match status" value="1"/>
</dbReference>
<evidence type="ECO:0000256" key="3">
    <source>
        <dbReference type="ARBA" id="ARBA00022840"/>
    </source>
</evidence>
<evidence type="ECO:0000259" key="10">
    <source>
        <dbReference type="PROSITE" id="PS51456"/>
    </source>
</evidence>
<evidence type="ECO:0000256" key="2">
    <source>
        <dbReference type="ARBA" id="ARBA00022741"/>
    </source>
</evidence>
<feature type="region of interest" description="Actin-binding" evidence="8">
    <location>
        <begin position="294"/>
        <end position="316"/>
    </location>
</feature>
<dbReference type="GO" id="GO:0051015">
    <property type="term" value="F:actin filament binding"/>
    <property type="evidence" value="ECO:0007669"/>
    <property type="project" value="TreeGrafter"/>
</dbReference>
<dbReference type="GO" id="GO:0016460">
    <property type="term" value="C:myosin II complex"/>
    <property type="evidence" value="ECO:0007669"/>
    <property type="project" value="TreeGrafter"/>
</dbReference>
<evidence type="ECO:0000313" key="11">
    <source>
        <dbReference type="Proteomes" id="UP000887574"/>
    </source>
</evidence>
<evidence type="ECO:0000313" key="12">
    <source>
        <dbReference type="WBParaSite" id="jg5782"/>
    </source>
</evidence>
<dbReference type="InterPro" id="IPR014751">
    <property type="entry name" value="XRCC4-like_C"/>
</dbReference>
<dbReference type="SUPFAM" id="SSF52540">
    <property type="entry name" value="P-loop containing nucleoside triphosphate hydrolases"/>
    <property type="match status" value="1"/>
</dbReference>
<proteinExistence type="inferred from homology"/>
<keyword evidence="3" id="KW-0067">ATP-binding</keyword>
<feature type="region of interest" description="Disordered" evidence="9">
    <location>
        <begin position="1481"/>
        <end position="1510"/>
    </location>
</feature>
<dbReference type="FunFam" id="1.20.120.720:FF:000001">
    <property type="entry name" value="Myosin heavy chain, muscle"/>
    <property type="match status" value="1"/>
</dbReference>
<dbReference type="Gene3D" id="3.40.850.10">
    <property type="entry name" value="Kinesin motor domain"/>
    <property type="match status" value="1"/>
</dbReference>
<comment type="similarity">
    <text evidence="1 8">Belongs to the TRAFAC class myosin-kinesin ATPase superfamily. Myosin family.</text>
</comment>
<evidence type="ECO:0000256" key="7">
    <source>
        <dbReference type="ARBA" id="ARBA00023203"/>
    </source>
</evidence>
<dbReference type="Gene3D" id="6.20.240.20">
    <property type="match status" value="1"/>
</dbReference>
<feature type="region of interest" description="Disordered" evidence="9">
    <location>
        <begin position="1400"/>
        <end position="1423"/>
    </location>
</feature>
<keyword evidence="11" id="KW-1185">Reference proteome</keyword>
<dbReference type="Gene3D" id="1.20.58.530">
    <property type="match status" value="2"/>
</dbReference>
<evidence type="ECO:0000256" key="1">
    <source>
        <dbReference type="ARBA" id="ARBA00008314"/>
    </source>
</evidence>
<dbReference type="Pfam" id="PF00063">
    <property type="entry name" value="Myosin_head"/>
    <property type="match status" value="2"/>
</dbReference>
<dbReference type="InterPro" id="IPR001609">
    <property type="entry name" value="Myosin_head_motor_dom-like"/>
</dbReference>
<dbReference type="FunFam" id="1.20.5.370:FF:000009">
    <property type="entry name" value="Myosin heavy chain, isoform G"/>
    <property type="match status" value="1"/>
</dbReference>
<dbReference type="FunFam" id="1.20.5.370:FF:000008">
    <property type="entry name" value="Myosin heavy chain"/>
    <property type="match status" value="1"/>
</dbReference>
<dbReference type="SUPFAM" id="SSF90257">
    <property type="entry name" value="Myosin rod fragments"/>
    <property type="match status" value="4"/>
</dbReference>
<keyword evidence="6" id="KW-0505">Motor protein</keyword>
<dbReference type="GO" id="GO:0032982">
    <property type="term" value="C:myosin filament"/>
    <property type="evidence" value="ECO:0007669"/>
    <property type="project" value="TreeGrafter"/>
</dbReference>
<dbReference type="GO" id="GO:0005524">
    <property type="term" value="F:ATP binding"/>
    <property type="evidence" value="ECO:0007669"/>
    <property type="project" value="UniProtKB-KW"/>
</dbReference>
<dbReference type="PANTHER" id="PTHR45615">
    <property type="entry name" value="MYOSIN HEAVY CHAIN, NON-MUSCLE"/>
    <property type="match status" value="1"/>
</dbReference>
<name>A0A915EFF8_9BILA</name>
<dbReference type="GO" id="GO:0006936">
    <property type="term" value="P:muscle contraction"/>
    <property type="evidence" value="ECO:0007669"/>
    <property type="project" value="TreeGrafter"/>
</dbReference>
<dbReference type="GO" id="GO:0045214">
    <property type="term" value="P:sarcomere organization"/>
    <property type="evidence" value="ECO:0007669"/>
    <property type="project" value="TreeGrafter"/>
</dbReference>
<reference evidence="12" key="1">
    <citation type="submission" date="2022-11" db="UniProtKB">
        <authorList>
            <consortium name="WormBaseParasite"/>
        </authorList>
    </citation>
    <scope>IDENTIFICATION</scope>
</reference>
<keyword evidence="2" id="KW-0547">Nucleotide-binding</keyword>
<dbReference type="Gene3D" id="1.20.5.340">
    <property type="match status" value="3"/>
</dbReference>
<dbReference type="InterPro" id="IPR002928">
    <property type="entry name" value="Myosin_tail"/>
</dbReference>
<evidence type="ECO:0000256" key="4">
    <source>
        <dbReference type="ARBA" id="ARBA00023054"/>
    </source>
</evidence>
<dbReference type="PROSITE" id="PS51456">
    <property type="entry name" value="MYOSIN_MOTOR"/>
    <property type="match status" value="1"/>
</dbReference>
<comment type="caution">
    <text evidence="8">Lacks conserved residue(s) required for the propagation of feature annotation.</text>
</comment>
<dbReference type="PANTHER" id="PTHR45615:SF27">
    <property type="entry name" value="MYOSIN HEAVY CHAIN, MUSCLE"/>
    <property type="match status" value="1"/>
</dbReference>
<dbReference type="GO" id="GO:0030017">
    <property type="term" value="C:sarcomere"/>
    <property type="evidence" value="ECO:0007669"/>
    <property type="project" value="UniProtKB-ARBA"/>
</dbReference>
<sequence length="1510" mass="174743">MLNFSDEEIKNCYSLVAAIMHMGNMKFKQRPREEQAETDGTDPAERASKMYGVTTEDFLKALLRPRVKVGTEWVNKGQNQEQVAWSVGAMAKGLYSRMFGWLVQKCNITLAQKGVNRDYFIGVLDIAGFEIFDFNSFEQLWINFVNERLQQFFNHHMPMGIIAMLDEECIVPKASDMTLASKLLEQHLGKHPNFEKPKPPKGKQAEAHFAMRHYAGTVRYNVTNWLEKNKDPLNDTLVQVMKQSTNKLLVEVWGDYTTQEEALAKTKAGKEEKSKKKGKSGSFMTVSMIYRESLSTLMAMLHLTHPHFIRCIIPNEKKQAGLIDAALVLNQLTCNGVLEGIRICRKGFPNRMYHADFVQRYALLAADEAKSAKDLVKEGKSVADKMLKKLVKQGSLSEEQFRVGETKVFFKAGVVAHVEDLRDARLSFLLTGLQAVCRWYCAKNEKARRKIQQGGLRTIQFNVRKWLNLQTWVWFKLYAKVKPMLAKGKEQEEMEATAVKVTAIKDSLQKEEQMRQQLETESKKLAEENDAMLKELQSNKNRSEEVAQRMNALTSAKEQLESATSETSSKLATEEHRATEMLKSKKRAEEECNSLKKNISELDLTLRKFEAEKQSKENQIRNLTEEQQKQELTLNKLNRERKHQQEATKKLMEELQTEEEKSNQEKSLRTKLQKGLEAAESDLDREKRNRSELDKAKRKVEGELRIAHENLDEFSRQRQDMENALKKKESDLFSLSTRVEEIQISAAKLQRQQRDNEARLKELEAELENERQARARSERAKNELQFEIDELQEQLDQHNGATTSQVEINKKKDAEIAKFRREIEQLKLTFEGQTSAIKKKGMDGSAELQEQIEQLQRQKNKTDKEKIQYQKQLEESNSIFDDESKQRMEMERKAKSLEAQLLELRLKTDDQFRQAQDLSMAKSSMQTESSDFARQIEELEMQIDATSRLKTQYASQAEEFKRAAAEEAREKHSLNVLSKNLQHELEQLRESLEEEIVGKSNLLRQLNREQAEVQQWKSRFETEGLVADDDVDEMRRKQLADIAQMQNELDAANSRLQSLEKQRSRLTAELDAARSESENLNQQSHQLEKRQKAFEKTVDEWRHKADDLQNELDAAQREARNQAAEAHRLQTTQDSLLNNFQEQLTDGGRSVNELEKTLRHLEVEKDELQHALDEAEAALEAEESKVLRSNVEVAQIRAEIEKRLQEKEEDFENTRKNHNRMMDGLQASLEQETKAKTELLRIKKKLESDITELDLALEHANRANDDAQKNAKRYVDQIKELQNQINEDQQKREEFREKFLSEEKRFQTVKQEQQELAVNVETIQRFKKQLDEEFNDLQSQNNELRADSHLQAGAKNKLETEVAMLQDMQSKIEEAEHSAVKGALKIFAVKLESQLKTVETELEGEQRRQGDAAKNLGKADRKSRELQFQVEEERKNYAKVCDLAEKLQAKIKSQRRQLDEAEESAALNLQKYRAVQMSLDNAEERADSAESTLGRVRSRSRGVAKSETFA</sequence>
<keyword evidence="5 8" id="KW-0518">Myosin</keyword>
<keyword evidence="4" id="KW-0175">Coiled coil</keyword>
<dbReference type="SUPFAM" id="SSF57997">
    <property type="entry name" value="Tropomyosin"/>
    <property type="match status" value="1"/>
</dbReference>
<dbReference type="Gene3D" id="1.20.5.370">
    <property type="match status" value="1"/>
</dbReference>
<feature type="compositionally biased region" description="Polar residues" evidence="9">
    <location>
        <begin position="554"/>
        <end position="571"/>
    </location>
</feature>
<evidence type="ECO:0000256" key="6">
    <source>
        <dbReference type="ARBA" id="ARBA00023175"/>
    </source>
</evidence>
<feature type="compositionally biased region" description="Basic and acidic residues" evidence="9">
    <location>
        <begin position="682"/>
        <end position="700"/>
    </location>
</feature>
<dbReference type="Pfam" id="PF01576">
    <property type="entry name" value="Myosin_tail_1"/>
    <property type="match status" value="1"/>
</dbReference>
<dbReference type="Proteomes" id="UP000887574">
    <property type="component" value="Unplaced"/>
</dbReference>
<dbReference type="Gene3D" id="1.20.120.720">
    <property type="entry name" value="Myosin VI head, motor domain, U50 subdomain"/>
    <property type="match status" value="2"/>
</dbReference>
<evidence type="ECO:0000256" key="8">
    <source>
        <dbReference type="PROSITE-ProRule" id="PRU00782"/>
    </source>
</evidence>
<dbReference type="Gene3D" id="4.10.270.10">
    <property type="entry name" value="Myosin, subunit A"/>
    <property type="match status" value="1"/>
</dbReference>
<evidence type="ECO:0000256" key="9">
    <source>
        <dbReference type="SAM" id="MobiDB-lite"/>
    </source>
</evidence>
<organism evidence="11 12">
    <name type="scientific">Ditylenchus dipsaci</name>
    <dbReference type="NCBI Taxonomy" id="166011"/>
    <lineage>
        <taxon>Eukaryota</taxon>
        <taxon>Metazoa</taxon>
        <taxon>Ecdysozoa</taxon>
        <taxon>Nematoda</taxon>
        <taxon>Chromadorea</taxon>
        <taxon>Rhabditida</taxon>
        <taxon>Tylenchina</taxon>
        <taxon>Tylenchomorpha</taxon>
        <taxon>Sphaerularioidea</taxon>
        <taxon>Anguinidae</taxon>
        <taxon>Anguininae</taxon>
        <taxon>Ditylenchus</taxon>
    </lineage>
</organism>
<keyword evidence="7 8" id="KW-0009">Actin-binding</keyword>
<feature type="compositionally biased region" description="Basic and acidic residues" evidence="9">
    <location>
        <begin position="572"/>
        <end position="589"/>
    </location>
</feature>
<dbReference type="WBParaSite" id="jg5782">
    <property type="protein sequence ID" value="jg5782"/>
    <property type="gene ID" value="jg5782"/>
</dbReference>
<feature type="region of interest" description="Disordered" evidence="9">
    <location>
        <begin position="554"/>
        <end position="589"/>
    </location>
</feature>
<dbReference type="InterPro" id="IPR036961">
    <property type="entry name" value="Kinesin_motor_dom_sf"/>
</dbReference>
<accession>A0A915EFF8</accession>
<dbReference type="InterPro" id="IPR027417">
    <property type="entry name" value="P-loop_NTPase"/>
</dbReference>
<protein>
    <submittedName>
        <fullName evidence="12">Myosin motor domain-containing protein</fullName>
    </submittedName>
</protein>
<feature type="domain" description="Myosin motor" evidence="10">
    <location>
        <begin position="1"/>
        <end position="423"/>
    </location>
</feature>